<dbReference type="InterPro" id="IPR051611">
    <property type="entry name" value="ECF_transporter_component"/>
</dbReference>
<evidence type="ECO:0000313" key="8">
    <source>
        <dbReference type="Proteomes" id="UP000257014"/>
    </source>
</evidence>
<evidence type="ECO:0000256" key="5">
    <source>
        <dbReference type="ARBA" id="ARBA00023136"/>
    </source>
</evidence>
<evidence type="ECO:0000256" key="1">
    <source>
        <dbReference type="ARBA" id="ARBA00004141"/>
    </source>
</evidence>
<evidence type="ECO:0000256" key="6">
    <source>
        <dbReference type="SAM" id="Phobius"/>
    </source>
</evidence>
<dbReference type="Pfam" id="PF02361">
    <property type="entry name" value="CbiQ"/>
    <property type="match status" value="1"/>
</dbReference>
<evidence type="ECO:0000256" key="2">
    <source>
        <dbReference type="ARBA" id="ARBA00022475"/>
    </source>
</evidence>
<evidence type="ECO:0000313" key="7">
    <source>
        <dbReference type="EMBL" id="REJ24366.1"/>
    </source>
</evidence>
<feature type="transmembrane region" description="Helical" evidence="6">
    <location>
        <begin position="260"/>
        <end position="277"/>
    </location>
</feature>
<dbReference type="Proteomes" id="UP000257014">
    <property type="component" value="Unassembled WGS sequence"/>
</dbReference>
<dbReference type="EMBL" id="QEWE01000039">
    <property type="protein sequence ID" value="REJ24366.1"/>
    <property type="molecule type" value="Genomic_DNA"/>
</dbReference>
<evidence type="ECO:0000256" key="4">
    <source>
        <dbReference type="ARBA" id="ARBA00022989"/>
    </source>
</evidence>
<evidence type="ECO:0000256" key="3">
    <source>
        <dbReference type="ARBA" id="ARBA00022692"/>
    </source>
</evidence>
<accession>A0A3E0JX32</accession>
<reference evidence="7 8" key="1">
    <citation type="submission" date="2018-03" db="EMBL/GenBank/DDBJ databases">
        <authorList>
            <person name="Keele B.F."/>
        </authorList>
    </citation>
    <scope>NUCLEOTIDE SEQUENCE [LARGE SCALE GENOMIC DNA]</scope>
    <source>
        <strain evidence="7">ZCTH4_d</strain>
    </source>
</reference>
<protein>
    <submittedName>
        <fullName evidence="7">Cobalt ABC transporter permease</fullName>
    </submittedName>
</protein>
<keyword evidence="5 6" id="KW-0472">Membrane</keyword>
<gene>
    <name evidence="7" type="ORF">C6P37_16070</name>
</gene>
<comment type="subcellular location">
    <subcellularLocation>
        <location evidence="1">Membrane</location>
        <topology evidence="1">Multi-pass membrane protein</topology>
    </subcellularLocation>
</comment>
<feature type="transmembrane region" description="Helical" evidence="6">
    <location>
        <begin position="50"/>
        <end position="78"/>
    </location>
</feature>
<feature type="transmembrane region" description="Helical" evidence="6">
    <location>
        <begin position="85"/>
        <end position="106"/>
    </location>
</feature>
<organism evidence="7 8">
    <name type="scientific">Caldibacillus debilis</name>
    <dbReference type="NCBI Taxonomy" id="301148"/>
    <lineage>
        <taxon>Bacteria</taxon>
        <taxon>Bacillati</taxon>
        <taxon>Bacillota</taxon>
        <taxon>Bacilli</taxon>
        <taxon>Bacillales</taxon>
        <taxon>Bacillaceae</taxon>
        <taxon>Caldibacillus</taxon>
    </lineage>
</organism>
<dbReference type="InterPro" id="IPR003339">
    <property type="entry name" value="ABC/ECF_trnsptr_transmembrane"/>
</dbReference>
<proteinExistence type="predicted"/>
<dbReference type="AlphaFoldDB" id="A0A3E0JX32"/>
<feature type="transmembrane region" description="Helical" evidence="6">
    <location>
        <begin position="12"/>
        <end position="30"/>
    </location>
</feature>
<keyword evidence="4 6" id="KW-1133">Transmembrane helix</keyword>
<dbReference type="PANTHER" id="PTHR34857:SF2">
    <property type="entry name" value="SLL0384 PROTEIN"/>
    <property type="match status" value="1"/>
</dbReference>
<name>A0A3E0JX32_9BACI</name>
<sequence>MITAGEKRKGLLFAFCLFEVGFLVNGLGLYEERNTWVHRSDPVTKLFYGITVSAIPYILPYMGVAAFFLCLNILLLVLAKVFRKILPILFLSFFLMLSIVIVHGIFHPDNRTPLFSAGGIHFYREGLSLAALLIIRLLNMICGFGVVILTTKPDLLVNGLVQTGLSPRIGYVIHSVFRIIPQMVATVNKIKDAQRARGVETEGNLLTRAKALFPLLVPVIMSSLIATKERTMALELRGFGSKGKRTFLKEYEEGRYSRQARWFFLLLLFGSAVWRVLI</sequence>
<dbReference type="PANTHER" id="PTHR34857">
    <property type="entry name" value="SLL0384 PROTEIN"/>
    <property type="match status" value="1"/>
</dbReference>
<dbReference type="GO" id="GO:0005886">
    <property type="term" value="C:plasma membrane"/>
    <property type="evidence" value="ECO:0007669"/>
    <property type="project" value="UniProtKB-ARBA"/>
</dbReference>
<comment type="caution">
    <text evidence="7">The sequence shown here is derived from an EMBL/GenBank/DDBJ whole genome shotgun (WGS) entry which is preliminary data.</text>
</comment>
<feature type="transmembrane region" description="Helical" evidence="6">
    <location>
        <begin position="126"/>
        <end position="149"/>
    </location>
</feature>
<keyword evidence="2" id="KW-1003">Cell membrane</keyword>
<keyword evidence="3 6" id="KW-0812">Transmembrane</keyword>
<dbReference type="CDD" id="cd16914">
    <property type="entry name" value="EcfT"/>
    <property type="match status" value="1"/>
</dbReference>